<evidence type="ECO:0000313" key="6">
    <source>
        <dbReference type="Proteomes" id="UP000019241"/>
    </source>
</evidence>
<dbReference type="Gene3D" id="3.30.565.10">
    <property type="entry name" value="Histidine kinase-like ATPase, C-terminal domain"/>
    <property type="match status" value="1"/>
</dbReference>
<gene>
    <name evidence="5" type="ORF">MCOL2_19856</name>
</gene>
<dbReference type="GO" id="GO:0140662">
    <property type="term" value="F:ATP-dependent protein folding chaperone"/>
    <property type="evidence" value="ECO:0007669"/>
    <property type="project" value="InterPro"/>
</dbReference>
<dbReference type="GO" id="GO:0051082">
    <property type="term" value="F:unfolded protein binding"/>
    <property type="evidence" value="ECO:0007669"/>
    <property type="project" value="InterPro"/>
</dbReference>
<reference evidence="5 6" key="1">
    <citation type="submission" date="2012-12" db="EMBL/GenBank/DDBJ databases">
        <title>Novel taxa of Listeriaceae from agricultural environments in the United States.</title>
        <authorList>
            <person name="den Bakker H.C."/>
            <person name="Allred A."/>
            <person name="Warchocki S."/>
            <person name="Wright E.M."/>
            <person name="Burrell A."/>
            <person name="Nightingale K.K."/>
            <person name="Kephart D."/>
            <person name="Wiedmann M."/>
        </authorList>
    </citation>
    <scope>NUCLEOTIDE SEQUENCE [LARGE SCALE GENOMIC DNA]</scope>
    <source>
        <strain evidence="5 6">FSL S10-1203</strain>
    </source>
</reference>
<dbReference type="Pfam" id="PF13589">
    <property type="entry name" value="HATPase_c_3"/>
    <property type="match status" value="1"/>
</dbReference>
<organism evidence="5 6">
    <name type="scientific">Listeria fleischmannii FSL S10-1203</name>
    <dbReference type="NCBI Taxonomy" id="1265822"/>
    <lineage>
        <taxon>Bacteria</taxon>
        <taxon>Bacillati</taxon>
        <taxon>Bacillota</taxon>
        <taxon>Bacilli</taxon>
        <taxon>Bacillales</taxon>
        <taxon>Listeriaceae</taxon>
        <taxon>Listeria</taxon>
    </lineage>
</organism>
<keyword evidence="4" id="KW-0143">Chaperone</keyword>
<accession>W7D5M9</accession>
<keyword evidence="3" id="KW-0067">ATP-binding</keyword>
<dbReference type="GO" id="GO:0016887">
    <property type="term" value="F:ATP hydrolysis activity"/>
    <property type="evidence" value="ECO:0007669"/>
    <property type="project" value="InterPro"/>
</dbReference>
<dbReference type="EMBL" id="AODM01000083">
    <property type="protein sequence ID" value="EUJ44537.1"/>
    <property type="molecule type" value="Genomic_DNA"/>
</dbReference>
<comment type="similarity">
    <text evidence="1">Belongs to the heat shock protein 90 family.</text>
</comment>
<evidence type="ECO:0000313" key="5">
    <source>
        <dbReference type="EMBL" id="EUJ44537.1"/>
    </source>
</evidence>
<sequence length="131" mass="14395">MSFQKNSESATIIFSDNGIGLTEEEVHRFLATIANSSKGAKTFQPEENDYIGRFGIGLLSCFIVSSEIVMITTSAKNGKTTEWLGNADGTYQVKELESAGREPGTIVYLRALPEILEEESCFEKKGAYRNA</sequence>
<dbReference type="PATRIC" id="fig|1265822.4.peg.4052"/>
<dbReference type="GO" id="GO:0005524">
    <property type="term" value="F:ATP binding"/>
    <property type="evidence" value="ECO:0007669"/>
    <property type="project" value="UniProtKB-KW"/>
</dbReference>
<name>W7D5M9_9LIST</name>
<evidence type="ECO:0000256" key="2">
    <source>
        <dbReference type="ARBA" id="ARBA00022741"/>
    </source>
</evidence>
<dbReference type="SUPFAM" id="SSF55874">
    <property type="entry name" value="ATPase domain of HSP90 chaperone/DNA topoisomerase II/histidine kinase"/>
    <property type="match status" value="1"/>
</dbReference>
<evidence type="ECO:0000256" key="4">
    <source>
        <dbReference type="ARBA" id="ARBA00023186"/>
    </source>
</evidence>
<comment type="caution">
    <text evidence="5">The sequence shown here is derived from an EMBL/GenBank/DDBJ whole genome shotgun (WGS) entry which is preliminary data.</text>
</comment>
<evidence type="ECO:0000256" key="3">
    <source>
        <dbReference type="ARBA" id="ARBA00022840"/>
    </source>
</evidence>
<evidence type="ECO:0000256" key="1">
    <source>
        <dbReference type="ARBA" id="ARBA00008239"/>
    </source>
</evidence>
<proteinExistence type="inferred from homology"/>
<dbReference type="Proteomes" id="UP000019241">
    <property type="component" value="Unassembled WGS sequence"/>
</dbReference>
<keyword evidence="2" id="KW-0547">Nucleotide-binding</keyword>
<dbReference type="InterPro" id="IPR036890">
    <property type="entry name" value="HATPase_C_sf"/>
</dbReference>
<dbReference type="AlphaFoldDB" id="W7D5M9"/>
<dbReference type="InterPro" id="IPR001404">
    <property type="entry name" value="Hsp90_fam"/>
</dbReference>
<dbReference type="PANTHER" id="PTHR11528">
    <property type="entry name" value="HEAT SHOCK PROTEIN 90 FAMILY MEMBER"/>
    <property type="match status" value="1"/>
</dbReference>
<keyword evidence="5" id="KW-0346">Stress response</keyword>
<protein>
    <submittedName>
        <fullName evidence="5">Heat shock protein 90</fullName>
    </submittedName>
</protein>